<evidence type="ECO:0000313" key="1">
    <source>
        <dbReference type="EMBL" id="GGX65353.1"/>
    </source>
</evidence>
<dbReference type="AlphaFoldDB" id="A0A918NDX5"/>
<protein>
    <submittedName>
        <fullName evidence="1">Uncharacterized protein</fullName>
    </submittedName>
</protein>
<comment type="caution">
    <text evidence="1">The sequence shown here is derived from an EMBL/GenBank/DDBJ whole genome shotgun (WGS) entry which is preliminary data.</text>
</comment>
<gene>
    <name evidence="1" type="ORF">GCM10010358_19650</name>
</gene>
<name>A0A918NDX5_9ACTN</name>
<sequence length="76" mass="7785">MRGAWSVSFGCGVGGWVRARPSVPSLGTASRGREGSNALPWVTADPACIPARRPFMPVEGLEGPVCARSHGAAPAP</sequence>
<dbReference type="Proteomes" id="UP000619244">
    <property type="component" value="Unassembled WGS sequence"/>
</dbReference>
<keyword evidence="2" id="KW-1185">Reference proteome</keyword>
<reference evidence="1" key="1">
    <citation type="journal article" date="2014" name="Int. J. Syst. Evol. Microbiol.">
        <title>Complete genome sequence of Corynebacterium casei LMG S-19264T (=DSM 44701T), isolated from a smear-ripened cheese.</title>
        <authorList>
            <consortium name="US DOE Joint Genome Institute (JGI-PGF)"/>
            <person name="Walter F."/>
            <person name="Albersmeier A."/>
            <person name="Kalinowski J."/>
            <person name="Ruckert C."/>
        </authorList>
    </citation>
    <scope>NUCLEOTIDE SEQUENCE</scope>
    <source>
        <strain evidence="1">JCM 4790</strain>
    </source>
</reference>
<proteinExistence type="predicted"/>
<evidence type="ECO:0000313" key="2">
    <source>
        <dbReference type="Proteomes" id="UP000619244"/>
    </source>
</evidence>
<organism evidence="1 2">
    <name type="scientific">Streptomyces minutiscleroticus</name>
    <dbReference type="NCBI Taxonomy" id="68238"/>
    <lineage>
        <taxon>Bacteria</taxon>
        <taxon>Bacillati</taxon>
        <taxon>Actinomycetota</taxon>
        <taxon>Actinomycetes</taxon>
        <taxon>Kitasatosporales</taxon>
        <taxon>Streptomycetaceae</taxon>
        <taxon>Streptomyces</taxon>
    </lineage>
</organism>
<dbReference type="EMBL" id="BMVU01000005">
    <property type="protein sequence ID" value="GGX65353.1"/>
    <property type="molecule type" value="Genomic_DNA"/>
</dbReference>
<reference evidence="1" key="2">
    <citation type="submission" date="2020-09" db="EMBL/GenBank/DDBJ databases">
        <authorList>
            <person name="Sun Q."/>
            <person name="Ohkuma M."/>
        </authorList>
    </citation>
    <scope>NUCLEOTIDE SEQUENCE</scope>
    <source>
        <strain evidence="1">JCM 4790</strain>
    </source>
</reference>
<accession>A0A918NDX5</accession>